<dbReference type="PRINTS" id="PR00411">
    <property type="entry name" value="PNDRDTASEI"/>
</dbReference>
<protein>
    <submittedName>
        <fullName evidence="14">Dihydrolipoyl dehydrogenase</fullName>
        <ecNumber evidence="14">1.8.1.4</ecNumber>
    </submittedName>
</protein>
<evidence type="ECO:0000256" key="5">
    <source>
        <dbReference type="ARBA" id="ARBA00023027"/>
    </source>
</evidence>
<keyword evidence="3 9" id="KW-0274">FAD</keyword>
<dbReference type="GO" id="GO:0006103">
    <property type="term" value="P:2-oxoglutarate metabolic process"/>
    <property type="evidence" value="ECO:0007669"/>
    <property type="project" value="TreeGrafter"/>
</dbReference>
<organism evidence="14 15">
    <name type="scientific">Thiomonas arsenitoxydans (strain DSM 22701 / CIP 110005 / 3As)</name>
    <dbReference type="NCBI Taxonomy" id="426114"/>
    <lineage>
        <taxon>Bacteria</taxon>
        <taxon>Pseudomonadati</taxon>
        <taxon>Pseudomonadota</taxon>
        <taxon>Betaproteobacteria</taxon>
        <taxon>Burkholderiales</taxon>
        <taxon>Thiomonas</taxon>
    </lineage>
</organism>
<feature type="binding site" evidence="9">
    <location>
        <begin position="328"/>
        <end position="331"/>
    </location>
    <ligand>
        <name>FAD</name>
        <dbReference type="ChEBI" id="CHEBI:57692"/>
    </ligand>
</feature>
<dbReference type="InterPro" id="IPR012999">
    <property type="entry name" value="Pyr_OxRdtase_I_AS"/>
</dbReference>
<evidence type="ECO:0000256" key="1">
    <source>
        <dbReference type="ARBA" id="ARBA00007532"/>
    </source>
</evidence>
<dbReference type="PANTHER" id="PTHR22912">
    <property type="entry name" value="DISULFIDE OXIDOREDUCTASE"/>
    <property type="match status" value="1"/>
</dbReference>
<evidence type="ECO:0000256" key="7">
    <source>
        <dbReference type="ARBA" id="ARBA00023284"/>
    </source>
</evidence>
<dbReference type="InterPro" id="IPR023753">
    <property type="entry name" value="FAD/NAD-binding_dom"/>
</dbReference>
<feature type="binding site" evidence="9">
    <location>
        <position position="217"/>
    </location>
    <ligand>
        <name>NAD(+)</name>
        <dbReference type="ChEBI" id="CHEBI:57540"/>
    </ligand>
</feature>
<evidence type="ECO:0000259" key="12">
    <source>
        <dbReference type="Pfam" id="PF02852"/>
    </source>
</evidence>
<keyword evidence="9" id="KW-0547">Nucleotide-binding</keyword>
<comment type="caution">
    <text evidence="14">The sequence shown here is derived from an EMBL/GenBank/DDBJ whole genome shotgun (WGS) entry which is preliminary data.</text>
</comment>
<evidence type="ECO:0000256" key="3">
    <source>
        <dbReference type="ARBA" id="ARBA00022827"/>
    </source>
</evidence>
<dbReference type="Gene3D" id="3.30.390.30">
    <property type="match status" value="1"/>
</dbReference>
<feature type="binding site" evidence="9">
    <location>
        <begin position="156"/>
        <end position="158"/>
    </location>
    <ligand>
        <name>FAD</name>
        <dbReference type="ChEBI" id="CHEBI:57692"/>
    </ligand>
</feature>
<dbReference type="FunFam" id="3.30.390.30:FF:000001">
    <property type="entry name" value="Dihydrolipoyl dehydrogenase"/>
    <property type="match status" value="1"/>
</dbReference>
<keyword evidence="4 11" id="KW-0560">Oxidoreductase</keyword>
<comment type="similarity">
    <text evidence="1 11">Belongs to the class-I pyridine nucleotide-disulfide oxidoreductase family.</text>
</comment>
<reference evidence="14" key="1">
    <citation type="submission" date="2021-02" db="EMBL/GenBank/DDBJ databases">
        <title>Thiocyanate and organic carbon inputs drive convergent selection for specific autotrophic Afipia and Thiobacillus strains within complex microbiomes.</title>
        <authorList>
            <person name="Huddy R.J."/>
            <person name="Sachdeva R."/>
            <person name="Kadzinga F."/>
            <person name="Kantor R.S."/>
            <person name="Harrison S.T.L."/>
            <person name="Banfield J.F."/>
        </authorList>
    </citation>
    <scope>NUCLEOTIDE SEQUENCE</scope>
    <source>
        <strain evidence="14">SCN18_13_7_16_R3_B_64_19</strain>
    </source>
</reference>
<evidence type="ECO:0000256" key="9">
    <source>
        <dbReference type="PIRSR" id="PIRSR000350-3"/>
    </source>
</evidence>
<feature type="binding site" evidence="9">
    <location>
        <position position="283"/>
    </location>
    <ligand>
        <name>NAD(+)</name>
        <dbReference type="ChEBI" id="CHEBI:57540"/>
    </ligand>
</feature>
<sequence>MALEFSTPLTALSDDVDVLVLGAGGAGYPGAFFLAKAGWSVLMVDPIGNLGGDCLAEGCVPSKAVREAALVRSLADKFDGFGLRGGKPAVDWGAVLAHKDRVQNTRYAQHAREIAAGGVAFVQGRGVIVAPGRARIDAGDGSGSREVRFRQLILGTGSAPARLPILGADLALTSHDLFRLGADLPLPQHLVIIGGGYIGVETASMLQALGAQCSILEYAPQVLPGFDAELASFLHASLSQRVRIECSAQVLSIARDGDGYHVRYKQGGGERSLQGDAVLMATGRVAVLPEGVEHLGLAMERGHVKVDDTLRTSNPQVWAPGDINGRSMLFHSAVRQSLVAAHCIAAGGQAVDRMPFHAVPMTVFTEPELAHAGQTAAQAEAALGADAVAVMRYDYAEDSRAQIYAETQGFIKLVFNRQDARLLGAQIAGMDAAQLIAPLALALEQGLGAKALADTVFPHPMLSEGINKAARAFKL</sequence>
<evidence type="ECO:0000313" key="15">
    <source>
        <dbReference type="Proteomes" id="UP000664800"/>
    </source>
</evidence>
<dbReference type="InterPro" id="IPR004099">
    <property type="entry name" value="Pyr_nucl-diS_OxRdtase_dimer"/>
</dbReference>
<evidence type="ECO:0000256" key="2">
    <source>
        <dbReference type="ARBA" id="ARBA00022630"/>
    </source>
</evidence>
<dbReference type="Proteomes" id="UP000664800">
    <property type="component" value="Unassembled WGS sequence"/>
</dbReference>
<feature type="domain" description="FAD/NAD(P)-binding" evidence="13">
    <location>
        <begin position="17"/>
        <end position="336"/>
    </location>
</feature>
<feature type="binding site" evidence="9">
    <location>
        <position position="63"/>
    </location>
    <ligand>
        <name>FAD</name>
        <dbReference type="ChEBI" id="CHEBI:57692"/>
    </ligand>
</feature>
<evidence type="ECO:0000256" key="8">
    <source>
        <dbReference type="PIRSR" id="PIRSR000350-2"/>
    </source>
</evidence>
<feature type="binding site" evidence="9">
    <location>
        <begin position="194"/>
        <end position="201"/>
    </location>
    <ligand>
        <name>NAD(+)</name>
        <dbReference type="ChEBI" id="CHEBI:57540"/>
    </ligand>
</feature>
<accession>A0A8I1SY25</accession>
<feature type="disulfide bond" description="Redox-active" evidence="10">
    <location>
        <begin position="54"/>
        <end position="59"/>
    </location>
</feature>
<dbReference type="NCBIfam" id="NF004943">
    <property type="entry name" value="PRK06292.2-1"/>
    <property type="match status" value="1"/>
</dbReference>
<feature type="binding site" evidence="9">
    <location>
        <position position="126"/>
    </location>
    <ligand>
        <name>FAD</name>
        <dbReference type="ChEBI" id="CHEBI:57692"/>
    </ligand>
</feature>
<dbReference type="GO" id="GO:0050660">
    <property type="term" value="F:flavin adenine dinucleotide binding"/>
    <property type="evidence" value="ECO:0007669"/>
    <property type="project" value="TreeGrafter"/>
</dbReference>
<dbReference type="EC" id="1.8.1.4" evidence="14"/>
<dbReference type="PIRSF" id="PIRSF000350">
    <property type="entry name" value="Mercury_reductase_MerA"/>
    <property type="match status" value="1"/>
</dbReference>
<dbReference type="InterPro" id="IPR001100">
    <property type="entry name" value="Pyr_nuc-diS_OxRdtase"/>
</dbReference>
<dbReference type="Pfam" id="PF02852">
    <property type="entry name" value="Pyr_redox_dim"/>
    <property type="match status" value="1"/>
</dbReference>
<dbReference type="RefSeq" id="WP_276731416.1">
    <property type="nucleotide sequence ID" value="NZ_JAFKMR010000024.1"/>
</dbReference>
<proteinExistence type="inferred from homology"/>
<dbReference type="GO" id="GO:0004148">
    <property type="term" value="F:dihydrolipoyl dehydrogenase (NADH) activity"/>
    <property type="evidence" value="ECO:0007669"/>
    <property type="project" value="UniProtKB-EC"/>
</dbReference>
<dbReference type="SUPFAM" id="SSF51905">
    <property type="entry name" value="FAD/NAD(P)-binding domain"/>
    <property type="match status" value="1"/>
</dbReference>
<gene>
    <name evidence="14" type="ORF">J0I24_12375</name>
</gene>
<dbReference type="AlphaFoldDB" id="A0A8I1SY25"/>
<dbReference type="PRINTS" id="PR00368">
    <property type="entry name" value="FADPNR"/>
</dbReference>
<dbReference type="PROSITE" id="PS00076">
    <property type="entry name" value="PYRIDINE_REDOX_1"/>
    <property type="match status" value="1"/>
</dbReference>
<dbReference type="InterPro" id="IPR016156">
    <property type="entry name" value="FAD/NAD-linked_Rdtase_dimer_sf"/>
</dbReference>
<dbReference type="InterPro" id="IPR036188">
    <property type="entry name" value="FAD/NAD-bd_sf"/>
</dbReference>
<evidence type="ECO:0000256" key="4">
    <source>
        <dbReference type="ARBA" id="ARBA00023002"/>
    </source>
</evidence>
<evidence type="ECO:0000256" key="6">
    <source>
        <dbReference type="ARBA" id="ARBA00023157"/>
    </source>
</evidence>
<name>A0A8I1SY25_THIA3</name>
<dbReference type="Pfam" id="PF07992">
    <property type="entry name" value="Pyr_redox_2"/>
    <property type="match status" value="1"/>
</dbReference>
<feature type="binding site" evidence="9">
    <location>
        <position position="322"/>
    </location>
    <ligand>
        <name>FAD</name>
        <dbReference type="ChEBI" id="CHEBI:57692"/>
    </ligand>
</feature>
<evidence type="ECO:0000256" key="10">
    <source>
        <dbReference type="PIRSR" id="PIRSR000350-4"/>
    </source>
</evidence>
<comment type="cofactor">
    <cofactor evidence="9">
        <name>FAD</name>
        <dbReference type="ChEBI" id="CHEBI:57692"/>
    </cofactor>
    <text evidence="9">Binds 1 FAD per subunit.</text>
</comment>
<feature type="active site" description="Proton acceptor" evidence="8">
    <location>
        <position position="459"/>
    </location>
</feature>
<evidence type="ECO:0000313" key="14">
    <source>
        <dbReference type="EMBL" id="MBN8745086.1"/>
    </source>
</evidence>
<evidence type="ECO:0000259" key="13">
    <source>
        <dbReference type="Pfam" id="PF07992"/>
    </source>
</evidence>
<dbReference type="InterPro" id="IPR050151">
    <property type="entry name" value="Class-I_Pyr_Nuc-Dis_Oxidored"/>
</dbReference>
<dbReference type="SUPFAM" id="SSF55424">
    <property type="entry name" value="FAD/NAD-linked reductases, dimerisation (C-terminal) domain"/>
    <property type="match status" value="1"/>
</dbReference>
<keyword evidence="6" id="KW-1015">Disulfide bond</keyword>
<keyword evidence="2 11" id="KW-0285">Flavoprotein</keyword>
<dbReference type="PANTHER" id="PTHR22912:SF151">
    <property type="entry name" value="DIHYDROLIPOYL DEHYDROGENASE, MITOCHONDRIAL"/>
    <property type="match status" value="1"/>
</dbReference>
<feature type="domain" description="Pyridine nucleotide-disulphide oxidoreductase dimerisation" evidence="12">
    <location>
        <begin position="359"/>
        <end position="469"/>
    </location>
</feature>
<dbReference type="EMBL" id="JAFKMR010000024">
    <property type="protein sequence ID" value="MBN8745086.1"/>
    <property type="molecule type" value="Genomic_DNA"/>
</dbReference>
<dbReference type="Gene3D" id="3.50.50.60">
    <property type="entry name" value="FAD/NAD(P)-binding domain"/>
    <property type="match status" value="2"/>
</dbReference>
<keyword evidence="7 11" id="KW-0676">Redox-active center</keyword>
<keyword evidence="5 9" id="KW-0520">NAD</keyword>
<evidence type="ECO:0000256" key="11">
    <source>
        <dbReference type="RuleBase" id="RU003691"/>
    </source>
</evidence>